<proteinExistence type="predicted"/>
<dbReference type="CDD" id="cd12913">
    <property type="entry name" value="PDC1_MCP_like"/>
    <property type="match status" value="1"/>
</dbReference>
<evidence type="ECO:0000313" key="1">
    <source>
        <dbReference type="EMBL" id="NYE71832.1"/>
    </source>
</evidence>
<keyword evidence="2" id="KW-1185">Reference proteome</keyword>
<organism evidence="1 2">
    <name type="scientific">Microlunatus parietis</name>
    <dbReference type="NCBI Taxonomy" id="682979"/>
    <lineage>
        <taxon>Bacteria</taxon>
        <taxon>Bacillati</taxon>
        <taxon>Actinomycetota</taxon>
        <taxon>Actinomycetes</taxon>
        <taxon>Propionibacteriales</taxon>
        <taxon>Propionibacteriaceae</taxon>
        <taxon>Microlunatus</taxon>
    </lineage>
</organism>
<comment type="caution">
    <text evidence="1">The sequence shown here is derived from an EMBL/GenBank/DDBJ whole genome shotgun (WGS) entry which is preliminary data.</text>
</comment>
<dbReference type="Gene3D" id="3.30.450.20">
    <property type="entry name" value="PAS domain"/>
    <property type="match status" value="1"/>
</dbReference>
<sequence length="230" mass="25384">MGNRTQRRPAVARLVCDFFDTAFDVLESWKPDLAAELAAITDDTRLTSARLDDLVRPYAAQTLSETRIPVYGAGFIAAIGLLRDARGHLSWWQGPDREKLSLAWSIINKEHLDYSEFEWYRVPMNTGKAHLSGPSVDYLCSDEYTMTIATPVTIRGRFVGVAALDLLVDSVERQLVPRLRQEADRATLINSADRIIVSTDPNLAAGDPISRANADSAIRHSCGSLALLIG</sequence>
<reference evidence="1 2" key="1">
    <citation type="submission" date="2020-07" db="EMBL/GenBank/DDBJ databases">
        <title>Sequencing the genomes of 1000 actinobacteria strains.</title>
        <authorList>
            <person name="Klenk H.-P."/>
        </authorList>
    </citation>
    <scope>NUCLEOTIDE SEQUENCE [LARGE SCALE GENOMIC DNA]</scope>
    <source>
        <strain evidence="1 2">DSM 22083</strain>
    </source>
</reference>
<accession>A0A7Y9I7Y1</accession>
<evidence type="ECO:0008006" key="3">
    <source>
        <dbReference type="Google" id="ProtNLM"/>
    </source>
</evidence>
<dbReference type="RefSeq" id="WP_179752251.1">
    <property type="nucleotide sequence ID" value="NZ_JACCBU010000001.1"/>
</dbReference>
<dbReference type="Proteomes" id="UP000569914">
    <property type="component" value="Unassembled WGS sequence"/>
</dbReference>
<dbReference type="EMBL" id="JACCBU010000001">
    <property type="protein sequence ID" value="NYE71832.1"/>
    <property type="molecule type" value="Genomic_DNA"/>
</dbReference>
<evidence type="ECO:0000313" key="2">
    <source>
        <dbReference type="Proteomes" id="UP000569914"/>
    </source>
</evidence>
<protein>
    <recommendedName>
        <fullName evidence="3">Cache domain-containing protein</fullName>
    </recommendedName>
</protein>
<gene>
    <name evidence="1" type="ORF">BKA15_003161</name>
</gene>
<name>A0A7Y9I7Y1_9ACTN</name>
<dbReference type="Pfam" id="PF22673">
    <property type="entry name" value="MCP-like_PDC_1"/>
    <property type="match status" value="1"/>
</dbReference>
<dbReference type="AlphaFoldDB" id="A0A7Y9I7Y1"/>